<dbReference type="EMBL" id="NJHN03000104">
    <property type="protein sequence ID" value="KAH9414841.1"/>
    <property type="molecule type" value="Genomic_DNA"/>
</dbReference>
<reference evidence="1 2" key="2">
    <citation type="journal article" date="2022" name="Mol. Biol. Evol.">
        <title>Comparative Genomics Reveals Insights into the Divergent Evolution of Astigmatic Mites and Household Pest Adaptations.</title>
        <authorList>
            <person name="Xiong Q."/>
            <person name="Wan A.T."/>
            <person name="Liu X."/>
            <person name="Fung C.S."/>
            <person name="Xiao X."/>
            <person name="Malainual N."/>
            <person name="Hou J."/>
            <person name="Wang L."/>
            <person name="Wang M."/>
            <person name="Yang K.Y."/>
            <person name="Cui Y."/>
            <person name="Leung E.L."/>
            <person name="Nong W."/>
            <person name="Shin S.K."/>
            <person name="Au S.W."/>
            <person name="Jeong K.Y."/>
            <person name="Chew F.T."/>
            <person name="Hui J.H."/>
            <person name="Leung T.F."/>
            <person name="Tungtrongchitr A."/>
            <person name="Zhong N."/>
            <person name="Liu Z."/>
            <person name="Tsui S.K."/>
        </authorList>
    </citation>
    <scope>NUCLEOTIDE SEQUENCE [LARGE SCALE GENOMIC DNA]</scope>
    <source>
        <strain evidence="1">Derp</strain>
    </source>
</reference>
<organism evidence="1 2">
    <name type="scientific">Dermatophagoides pteronyssinus</name>
    <name type="common">European house dust mite</name>
    <dbReference type="NCBI Taxonomy" id="6956"/>
    <lineage>
        <taxon>Eukaryota</taxon>
        <taxon>Metazoa</taxon>
        <taxon>Ecdysozoa</taxon>
        <taxon>Arthropoda</taxon>
        <taxon>Chelicerata</taxon>
        <taxon>Arachnida</taxon>
        <taxon>Acari</taxon>
        <taxon>Acariformes</taxon>
        <taxon>Sarcoptiformes</taxon>
        <taxon>Astigmata</taxon>
        <taxon>Psoroptidia</taxon>
        <taxon>Analgoidea</taxon>
        <taxon>Pyroglyphidae</taxon>
        <taxon>Dermatophagoidinae</taxon>
        <taxon>Dermatophagoides</taxon>
    </lineage>
</organism>
<accession>A0ABQ8IWY7</accession>
<keyword evidence="2" id="KW-1185">Reference proteome</keyword>
<evidence type="ECO:0000313" key="2">
    <source>
        <dbReference type="Proteomes" id="UP000887458"/>
    </source>
</evidence>
<name>A0ABQ8IWY7_DERPT</name>
<proteinExistence type="predicted"/>
<comment type="caution">
    <text evidence="1">The sequence shown here is derived from an EMBL/GenBank/DDBJ whole genome shotgun (WGS) entry which is preliminary data.</text>
</comment>
<reference evidence="1 2" key="1">
    <citation type="journal article" date="2018" name="J. Allergy Clin. Immunol.">
        <title>High-quality assembly of Dermatophagoides pteronyssinus genome and transcriptome reveals a wide range of novel allergens.</title>
        <authorList>
            <person name="Liu X.Y."/>
            <person name="Yang K.Y."/>
            <person name="Wang M.Q."/>
            <person name="Kwok J.S."/>
            <person name="Zeng X."/>
            <person name="Yang Z."/>
            <person name="Xiao X.J."/>
            <person name="Lau C.P."/>
            <person name="Li Y."/>
            <person name="Huang Z.M."/>
            <person name="Ba J.G."/>
            <person name="Yim A.K."/>
            <person name="Ouyang C.Y."/>
            <person name="Ngai S.M."/>
            <person name="Chan T.F."/>
            <person name="Leung E.L."/>
            <person name="Liu L."/>
            <person name="Liu Z.G."/>
            <person name="Tsui S.K."/>
        </authorList>
    </citation>
    <scope>NUCLEOTIDE SEQUENCE [LARGE SCALE GENOMIC DNA]</scope>
    <source>
        <strain evidence="1">Derp</strain>
    </source>
</reference>
<evidence type="ECO:0000313" key="1">
    <source>
        <dbReference type="EMBL" id="KAH9414841.1"/>
    </source>
</evidence>
<dbReference type="Proteomes" id="UP000887458">
    <property type="component" value="Unassembled WGS sequence"/>
</dbReference>
<sequence>MVKNTSHICLSSTTGKQYLPISTTVPKGFRNFFAEINQPSHDDHKITYNTPRHSTALISFTPFDSSDPLFGPFEPEESLEFIMIKKNEKKSQTID</sequence>
<gene>
    <name evidence="1" type="ORF">DERP_012431</name>
</gene>
<protein>
    <submittedName>
        <fullName evidence="1">Uncharacterized protein</fullName>
    </submittedName>
</protein>